<dbReference type="Proteomes" id="UP000250347">
    <property type="component" value="Unassembled WGS sequence"/>
</dbReference>
<proteinExistence type="predicted"/>
<dbReference type="EMBL" id="QMEU01000010">
    <property type="protein sequence ID" value="RAU98243.1"/>
    <property type="molecule type" value="Genomic_DNA"/>
</dbReference>
<name>A0A329KRU5_9MYCO</name>
<protein>
    <submittedName>
        <fullName evidence="1">Uncharacterized protein</fullName>
    </submittedName>
</protein>
<accession>A0A329KRU5</accession>
<evidence type="ECO:0000313" key="1">
    <source>
        <dbReference type="EMBL" id="RAU98243.1"/>
    </source>
</evidence>
<dbReference type="RefSeq" id="WP_112707577.1">
    <property type="nucleotide sequence ID" value="NZ_QMEU01000010.1"/>
</dbReference>
<reference evidence="1 2" key="1">
    <citation type="submission" date="2018-06" db="EMBL/GenBank/DDBJ databases">
        <title>NTM in soil in Japan.</title>
        <authorList>
            <person name="Ohya K."/>
        </authorList>
    </citation>
    <scope>NUCLEOTIDE SEQUENCE [LARGE SCALE GENOMIC DNA]</scope>
    <source>
        <strain evidence="1 2">GF76</strain>
    </source>
</reference>
<organism evidence="1 2">
    <name type="scientific">Mycobacterium colombiense</name>
    <dbReference type="NCBI Taxonomy" id="339268"/>
    <lineage>
        <taxon>Bacteria</taxon>
        <taxon>Bacillati</taxon>
        <taxon>Actinomycetota</taxon>
        <taxon>Actinomycetes</taxon>
        <taxon>Mycobacteriales</taxon>
        <taxon>Mycobacteriaceae</taxon>
        <taxon>Mycobacterium</taxon>
        <taxon>Mycobacterium avium complex (MAC)</taxon>
    </lineage>
</organism>
<comment type="caution">
    <text evidence="1">The sequence shown here is derived from an EMBL/GenBank/DDBJ whole genome shotgun (WGS) entry which is preliminary data.</text>
</comment>
<dbReference type="AlphaFoldDB" id="A0A329KRU5"/>
<sequence>MTNRGPLIVSAAVVLLAGGVFALYLPVFIDAYDQFGWQVKCGSGFITDLTQASSALGVGGKYVDQCDHALLIRRLWAIPAAALGGLTLTWQAGVALAHDYRRSTPSARQPELPCP</sequence>
<gene>
    <name evidence="1" type="ORF">DQP58_06045</name>
</gene>
<evidence type="ECO:0000313" key="2">
    <source>
        <dbReference type="Proteomes" id="UP000250347"/>
    </source>
</evidence>